<dbReference type="InterPro" id="IPR035172">
    <property type="entry name" value="DUF5302"/>
</dbReference>
<feature type="region of interest" description="Disordered" evidence="1">
    <location>
        <begin position="1"/>
        <end position="55"/>
    </location>
</feature>
<feature type="compositionally biased region" description="Basic and acidic residues" evidence="1">
    <location>
        <begin position="1"/>
        <end position="20"/>
    </location>
</feature>
<name>A0ABW4NYZ1_9NOCA</name>
<evidence type="ECO:0000313" key="3">
    <source>
        <dbReference type="Proteomes" id="UP001597286"/>
    </source>
</evidence>
<dbReference type="EMBL" id="JBHUFB010000006">
    <property type="protein sequence ID" value="MFD1811284.1"/>
    <property type="molecule type" value="Genomic_DNA"/>
</dbReference>
<comment type="caution">
    <text evidence="2">The sequence shown here is derived from an EMBL/GenBank/DDBJ whole genome shotgun (WGS) entry which is preliminary data.</text>
</comment>
<dbReference type="RefSeq" id="WP_378483836.1">
    <property type="nucleotide sequence ID" value="NZ_JBHUFB010000006.1"/>
</dbReference>
<protein>
    <submittedName>
        <fullName evidence="2">DUF5302 domain-containing protein</fullName>
    </submittedName>
</protein>
<sequence>MTESESEHIKEQFREALERKNHQHSMHGNAPAGDSKVHETHGPADHKREFRRKSG</sequence>
<keyword evidence="3" id="KW-1185">Reference proteome</keyword>
<reference evidence="3" key="1">
    <citation type="journal article" date="2019" name="Int. J. Syst. Evol. Microbiol.">
        <title>The Global Catalogue of Microorganisms (GCM) 10K type strain sequencing project: providing services to taxonomists for standard genome sequencing and annotation.</title>
        <authorList>
            <consortium name="The Broad Institute Genomics Platform"/>
            <consortium name="The Broad Institute Genome Sequencing Center for Infectious Disease"/>
            <person name="Wu L."/>
            <person name="Ma J."/>
        </authorList>
    </citation>
    <scope>NUCLEOTIDE SEQUENCE [LARGE SCALE GENOMIC DNA]</scope>
    <source>
        <strain evidence="3">DT72</strain>
    </source>
</reference>
<organism evidence="2 3">
    <name type="scientific">Rhodococcus gannanensis</name>
    <dbReference type="NCBI Taxonomy" id="1960308"/>
    <lineage>
        <taxon>Bacteria</taxon>
        <taxon>Bacillati</taxon>
        <taxon>Actinomycetota</taxon>
        <taxon>Actinomycetes</taxon>
        <taxon>Mycobacteriales</taxon>
        <taxon>Nocardiaceae</taxon>
        <taxon>Rhodococcus</taxon>
    </lineage>
</organism>
<accession>A0ABW4NYZ1</accession>
<dbReference type="Proteomes" id="UP001597286">
    <property type="component" value="Unassembled WGS sequence"/>
</dbReference>
<evidence type="ECO:0000256" key="1">
    <source>
        <dbReference type="SAM" id="MobiDB-lite"/>
    </source>
</evidence>
<proteinExistence type="predicted"/>
<feature type="compositionally biased region" description="Basic and acidic residues" evidence="1">
    <location>
        <begin position="35"/>
        <end position="48"/>
    </location>
</feature>
<dbReference type="Pfam" id="PF17227">
    <property type="entry name" value="DUF5302"/>
    <property type="match status" value="1"/>
</dbReference>
<evidence type="ECO:0000313" key="2">
    <source>
        <dbReference type="EMBL" id="MFD1811284.1"/>
    </source>
</evidence>
<gene>
    <name evidence="2" type="ORF">ACFSJG_03590</name>
</gene>